<accession>A0A842HP19</accession>
<keyword evidence="2" id="KW-0813">Transport</keyword>
<dbReference type="CDD" id="cd13688">
    <property type="entry name" value="PBP2_GltI_DEBP"/>
    <property type="match status" value="1"/>
</dbReference>
<dbReference type="GO" id="GO:0030288">
    <property type="term" value="C:outer membrane-bounded periplasmic space"/>
    <property type="evidence" value="ECO:0007669"/>
    <property type="project" value="TreeGrafter"/>
</dbReference>
<dbReference type="InterPro" id="IPR051455">
    <property type="entry name" value="Bact_solute-bind_prot3"/>
</dbReference>
<organism evidence="6 7">
    <name type="scientific">Pusillimonas minor</name>
    <dbReference type="NCBI Taxonomy" id="2697024"/>
    <lineage>
        <taxon>Bacteria</taxon>
        <taxon>Pseudomonadati</taxon>
        <taxon>Pseudomonadota</taxon>
        <taxon>Betaproteobacteria</taxon>
        <taxon>Burkholderiales</taxon>
        <taxon>Alcaligenaceae</taxon>
        <taxon>Pusillimonas</taxon>
    </lineage>
</organism>
<dbReference type="Gene3D" id="3.40.190.10">
    <property type="entry name" value="Periplasmic binding protein-like II"/>
    <property type="match status" value="2"/>
</dbReference>
<keyword evidence="7" id="KW-1185">Reference proteome</keyword>
<protein>
    <submittedName>
        <fullName evidence="6">Amino acid ABC transporter substrate-binding protein</fullName>
    </submittedName>
</protein>
<evidence type="ECO:0000256" key="3">
    <source>
        <dbReference type="ARBA" id="ARBA00022729"/>
    </source>
</evidence>
<evidence type="ECO:0000313" key="6">
    <source>
        <dbReference type="EMBL" id="MBC2769348.1"/>
    </source>
</evidence>
<dbReference type="AlphaFoldDB" id="A0A842HP19"/>
<reference evidence="6 7" key="1">
    <citation type="submission" date="2020-08" db="EMBL/GenBank/DDBJ databases">
        <title>Paraeoetvoesia sp. YC-7-48 draft genome sequence.</title>
        <authorList>
            <person name="Yao L."/>
        </authorList>
    </citation>
    <scope>NUCLEOTIDE SEQUENCE [LARGE SCALE GENOMIC DNA]</scope>
    <source>
        <strain evidence="7">YC-7-48</strain>
    </source>
</reference>
<gene>
    <name evidence="6" type="ORF">GTU67_05390</name>
</gene>
<dbReference type="PANTHER" id="PTHR30085:SF2">
    <property type="entry name" value="GLUTAMATE_ASPARTATE IMPORT SOLUTE-BINDING PROTEIN"/>
    <property type="match status" value="1"/>
</dbReference>
<dbReference type="GO" id="GO:0006865">
    <property type="term" value="P:amino acid transport"/>
    <property type="evidence" value="ECO:0007669"/>
    <property type="project" value="TreeGrafter"/>
</dbReference>
<evidence type="ECO:0000256" key="1">
    <source>
        <dbReference type="ARBA" id="ARBA00010333"/>
    </source>
</evidence>
<keyword evidence="3 4" id="KW-0732">Signal</keyword>
<evidence type="ECO:0000256" key="4">
    <source>
        <dbReference type="SAM" id="SignalP"/>
    </source>
</evidence>
<evidence type="ECO:0000259" key="5">
    <source>
        <dbReference type="SMART" id="SM00062"/>
    </source>
</evidence>
<feature type="chain" id="PRO_5032640868" evidence="4">
    <location>
        <begin position="23"/>
        <end position="301"/>
    </location>
</feature>
<dbReference type="GO" id="GO:0005576">
    <property type="term" value="C:extracellular region"/>
    <property type="evidence" value="ECO:0007669"/>
    <property type="project" value="TreeGrafter"/>
</dbReference>
<dbReference type="Pfam" id="PF00497">
    <property type="entry name" value="SBP_bac_3"/>
    <property type="match status" value="1"/>
</dbReference>
<evidence type="ECO:0000313" key="7">
    <source>
        <dbReference type="Proteomes" id="UP000545386"/>
    </source>
</evidence>
<feature type="domain" description="Solute-binding protein family 3/N-terminal" evidence="5">
    <location>
        <begin position="34"/>
        <end position="266"/>
    </location>
</feature>
<comment type="caution">
    <text evidence="6">The sequence shown here is derived from an EMBL/GenBank/DDBJ whole genome shotgun (WGS) entry which is preliminary data.</text>
</comment>
<sequence length="301" mass="32843">MRLLSIALAAVVTVVGMSSVHAQGRLDKIKESGQITLGYRESSIPFAYLDGQQKPVGYSMDICNGIVEAVKQHLGLAQLNVRQVPVTSSTRIPLVANGTVDLTCGSATNNAQRQEQVSFAPTTFVTATRFAALKTSGLSDLADFKDKTVVSTAGTSNLRWLTQANAEQNLGMRIITAKDHSEAFLTVSSGRAVAFFMDDILLAGLVANSRNAEDWMISEKAYTTEPYGIILPKDDPAFKKVVDDAVKAMMSDGRLETLYDKWFMQAIPPRNIKLNWPMTPELRKVIQNPTDSPDPAAYVLQ</sequence>
<proteinExistence type="inferred from homology"/>
<dbReference type="PANTHER" id="PTHR30085">
    <property type="entry name" value="AMINO ACID ABC TRANSPORTER PERMEASE"/>
    <property type="match status" value="1"/>
</dbReference>
<feature type="signal peptide" evidence="4">
    <location>
        <begin position="1"/>
        <end position="22"/>
    </location>
</feature>
<evidence type="ECO:0000256" key="2">
    <source>
        <dbReference type="ARBA" id="ARBA00022448"/>
    </source>
</evidence>
<dbReference type="SUPFAM" id="SSF53850">
    <property type="entry name" value="Periplasmic binding protein-like II"/>
    <property type="match status" value="1"/>
</dbReference>
<dbReference type="SMART" id="SM00062">
    <property type="entry name" value="PBPb"/>
    <property type="match status" value="1"/>
</dbReference>
<dbReference type="RefSeq" id="WP_185779089.1">
    <property type="nucleotide sequence ID" value="NZ_JACJUU010000003.1"/>
</dbReference>
<name>A0A842HP19_9BURK</name>
<dbReference type="InterPro" id="IPR001638">
    <property type="entry name" value="Solute-binding_3/MltF_N"/>
</dbReference>
<dbReference type="EMBL" id="JACJUU010000003">
    <property type="protein sequence ID" value="MBC2769348.1"/>
    <property type="molecule type" value="Genomic_DNA"/>
</dbReference>
<dbReference type="Proteomes" id="UP000545386">
    <property type="component" value="Unassembled WGS sequence"/>
</dbReference>
<comment type="similarity">
    <text evidence="1">Belongs to the bacterial solute-binding protein 3 family.</text>
</comment>